<evidence type="ECO:0000256" key="14">
    <source>
        <dbReference type="ARBA" id="ARBA00024056"/>
    </source>
</evidence>
<keyword evidence="13" id="KW-0624">Polysaccharide degradation</keyword>
<dbReference type="Gene3D" id="3.20.20.370">
    <property type="entry name" value="Glycoside hydrolase/deacetylase"/>
    <property type="match status" value="1"/>
</dbReference>
<evidence type="ECO:0000256" key="5">
    <source>
        <dbReference type="ARBA" id="ARBA00022729"/>
    </source>
</evidence>
<dbReference type="InterPro" id="IPR011330">
    <property type="entry name" value="Glyco_hydro/deAcase_b/a-brl"/>
</dbReference>
<keyword evidence="3" id="KW-1003">Cell membrane</keyword>
<evidence type="ECO:0000256" key="17">
    <source>
        <dbReference type="SAM" id="SignalP"/>
    </source>
</evidence>
<feature type="chain" id="PRO_5034655913" description="chitin deacetylase" evidence="17">
    <location>
        <begin position="23"/>
        <end position="470"/>
    </location>
</feature>
<evidence type="ECO:0000313" key="19">
    <source>
        <dbReference type="EMBL" id="GHJ83891.1"/>
    </source>
</evidence>
<evidence type="ECO:0000256" key="1">
    <source>
        <dbReference type="ARBA" id="ARBA00001941"/>
    </source>
</evidence>
<evidence type="ECO:0000256" key="7">
    <source>
        <dbReference type="ARBA" id="ARBA00023136"/>
    </source>
</evidence>
<evidence type="ECO:0000256" key="9">
    <source>
        <dbReference type="ARBA" id="ARBA00023277"/>
    </source>
</evidence>
<comment type="caution">
    <text evidence="19">The sequence shown here is derived from an EMBL/GenBank/DDBJ whole genome shotgun (WGS) entry which is preliminary data.</text>
</comment>
<keyword evidence="4" id="KW-0336">GPI-anchor</keyword>
<keyword evidence="20" id="KW-1185">Reference proteome</keyword>
<evidence type="ECO:0000313" key="20">
    <source>
        <dbReference type="Proteomes" id="UP000620104"/>
    </source>
</evidence>
<name>A0A8H3YDK9_9TREE</name>
<evidence type="ECO:0000256" key="12">
    <source>
        <dbReference type="ARBA" id="ARBA00023316"/>
    </source>
</evidence>
<dbReference type="EC" id="3.5.1.41" evidence="14"/>
<sequence length="470" mass="49685">MFFETSAFYTLAVATLVSLATAAPHAHHNHGQPMVTKRNALMDRWYQDPNAESAKLFKRATTDAAPGTPEWRNAYPAPGATPGSNTLPKAWTDRLAEVKKSSAWPTYGPTNPNNGYPLYTSPNGTTLQGTDPTVCSFTYECVGEGDIYHAPDGVIGLNFDDGPTQFSGELYDFIEANNISATHFMIGGNIVNSPDMFQRAWRDGGHIASHTYSHPYMTSMTDEQILGELGWTSQVIYDITGGYIPAYWRPPFGDADYRVRMIAKEVFGMTTVVWNQDSADWAIGTNPQYTVDGVTATMRGWFTGSKSPGLIMLEHEASQADVTVFKNVYGDMLRNGWKVVNVAEAFGAWEYANAASDNATLIQGESIVQTLAPADLKAYGAAESSMQAALAGGQTQSSSSSSSSMTASMSASQSASAAAQSSGASRTGGSSTSAPVAAATGGATSGAVTTVSSGMMGAVLAFALTGLAVL</sequence>
<keyword evidence="12" id="KW-0961">Cell wall biogenesis/degradation</keyword>
<dbReference type="GO" id="GO:0009272">
    <property type="term" value="P:fungal-type cell wall biogenesis"/>
    <property type="evidence" value="ECO:0007669"/>
    <property type="project" value="UniProtKB-ARBA"/>
</dbReference>
<dbReference type="GO" id="GO:0005886">
    <property type="term" value="C:plasma membrane"/>
    <property type="evidence" value="ECO:0007669"/>
    <property type="project" value="UniProtKB-SubCell"/>
</dbReference>
<evidence type="ECO:0000256" key="2">
    <source>
        <dbReference type="ARBA" id="ARBA00004609"/>
    </source>
</evidence>
<dbReference type="GO" id="GO:0006032">
    <property type="term" value="P:chitin catabolic process"/>
    <property type="evidence" value="ECO:0007669"/>
    <property type="project" value="UniProtKB-KW"/>
</dbReference>
<dbReference type="Pfam" id="PF01522">
    <property type="entry name" value="Polysacc_deac_1"/>
    <property type="match status" value="1"/>
</dbReference>
<comment type="cofactor">
    <cofactor evidence="1">
        <name>Co(2+)</name>
        <dbReference type="ChEBI" id="CHEBI:48828"/>
    </cofactor>
</comment>
<proteinExistence type="predicted"/>
<feature type="region of interest" description="Disordered" evidence="16">
    <location>
        <begin position="65"/>
        <end position="85"/>
    </location>
</feature>
<keyword evidence="7" id="KW-0472">Membrane</keyword>
<evidence type="ECO:0000256" key="13">
    <source>
        <dbReference type="ARBA" id="ARBA00023326"/>
    </source>
</evidence>
<gene>
    <name evidence="19" type="ORF">NliqN6_0293</name>
</gene>
<evidence type="ECO:0000256" key="15">
    <source>
        <dbReference type="ARBA" id="ARBA00048494"/>
    </source>
</evidence>
<evidence type="ECO:0000256" key="6">
    <source>
        <dbReference type="ARBA" id="ARBA00023024"/>
    </source>
</evidence>
<evidence type="ECO:0000256" key="16">
    <source>
        <dbReference type="SAM" id="MobiDB-lite"/>
    </source>
</evidence>
<dbReference type="InterPro" id="IPR050248">
    <property type="entry name" value="Polysacc_deacetylase_ArnD"/>
</dbReference>
<dbReference type="EMBL" id="BLZA01000005">
    <property type="protein sequence ID" value="GHJ83891.1"/>
    <property type="molecule type" value="Genomic_DNA"/>
</dbReference>
<dbReference type="PANTHER" id="PTHR10587:SF135">
    <property type="entry name" value="CHITIN DEACETYLASE 3"/>
    <property type="match status" value="1"/>
</dbReference>
<evidence type="ECO:0000256" key="4">
    <source>
        <dbReference type="ARBA" id="ARBA00022622"/>
    </source>
</evidence>
<dbReference type="Proteomes" id="UP000620104">
    <property type="component" value="Unassembled WGS sequence"/>
</dbReference>
<evidence type="ECO:0000256" key="10">
    <source>
        <dbReference type="ARBA" id="ARBA00023285"/>
    </source>
</evidence>
<protein>
    <recommendedName>
        <fullName evidence="14">chitin deacetylase</fullName>
        <ecNumber evidence="14">3.5.1.41</ecNumber>
    </recommendedName>
</protein>
<dbReference type="GO" id="GO:0071555">
    <property type="term" value="P:cell wall organization"/>
    <property type="evidence" value="ECO:0007669"/>
    <property type="project" value="UniProtKB-KW"/>
</dbReference>
<dbReference type="PANTHER" id="PTHR10587">
    <property type="entry name" value="GLYCOSYL TRANSFERASE-RELATED"/>
    <property type="match status" value="1"/>
</dbReference>
<organism evidence="19 20">
    <name type="scientific">Naganishia liquefaciens</name>
    <dbReference type="NCBI Taxonomy" id="104408"/>
    <lineage>
        <taxon>Eukaryota</taxon>
        <taxon>Fungi</taxon>
        <taxon>Dikarya</taxon>
        <taxon>Basidiomycota</taxon>
        <taxon>Agaricomycotina</taxon>
        <taxon>Tremellomycetes</taxon>
        <taxon>Filobasidiales</taxon>
        <taxon>Filobasidiaceae</taxon>
        <taxon>Naganishia</taxon>
    </lineage>
</organism>
<dbReference type="SUPFAM" id="SSF88713">
    <property type="entry name" value="Glycoside hydrolase/deacetylase"/>
    <property type="match status" value="1"/>
</dbReference>
<evidence type="ECO:0000256" key="3">
    <source>
        <dbReference type="ARBA" id="ARBA00022475"/>
    </source>
</evidence>
<keyword evidence="11" id="KW-0449">Lipoprotein</keyword>
<comment type="catalytic activity">
    <reaction evidence="15">
        <text>[(1-&gt;4)-N-acetyl-beta-D-glucosaminyl](n) + n H2O = chitosan + n acetate</text>
        <dbReference type="Rhea" id="RHEA:10464"/>
        <dbReference type="Rhea" id="RHEA-COMP:9593"/>
        <dbReference type="Rhea" id="RHEA-COMP:9597"/>
        <dbReference type="ChEBI" id="CHEBI:15377"/>
        <dbReference type="ChEBI" id="CHEBI:17029"/>
        <dbReference type="ChEBI" id="CHEBI:30089"/>
        <dbReference type="ChEBI" id="CHEBI:57704"/>
        <dbReference type="EC" id="3.5.1.41"/>
    </reaction>
    <physiologicalReaction direction="left-to-right" evidence="15">
        <dbReference type="Rhea" id="RHEA:10465"/>
    </physiologicalReaction>
</comment>
<comment type="subcellular location">
    <subcellularLocation>
        <location evidence="2">Cell membrane</location>
        <topology evidence="2">Lipid-anchor</topology>
        <topology evidence="2">GPI-anchor</topology>
    </subcellularLocation>
</comment>
<accession>A0A8H3YDK9</accession>
<keyword evidence="9" id="KW-0119">Carbohydrate metabolism</keyword>
<dbReference type="AlphaFoldDB" id="A0A8H3YDK9"/>
<dbReference type="OrthoDB" id="407355at2759"/>
<keyword evidence="6" id="KW-0146">Chitin degradation</keyword>
<feature type="signal peptide" evidence="17">
    <location>
        <begin position="1"/>
        <end position="22"/>
    </location>
</feature>
<dbReference type="PROSITE" id="PS51677">
    <property type="entry name" value="NODB"/>
    <property type="match status" value="1"/>
</dbReference>
<evidence type="ECO:0000259" key="18">
    <source>
        <dbReference type="PROSITE" id="PS51677"/>
    </source>
</evidence>
<feature type="domain" description="NodB homology" evidence="18">
    <location>
        <begin position="153"/>
        <end position="340"/>
    </location>
</feature>
<dbReference type="GO" id="GO:0004099">
    <property type="term" value="F:chitin deacetylase activity"/>
    <property type="evidence" value="ECO:0007669"/>
    <property type="project" value="UniProtKB-EC"/>
</dbReference>
<keyword evidence="10" id="KW-0170">Cobalt</keyword>
<dbReference type="InterPro" id="IPR002509">
    <property type="entry name" value="NODB_dom"/>
</dbReference>
<evidence type="ECO:0000256" key="11">
    <source>
        <dbReference type="ARBA" id="ARBA00023288"/>
    </source>
</evidence>
<reference evidence="19" key="1">
    <citation type="submission" date="2020-07" db="EMBL/GenBank/DDBJ databases">
        <title>Draft Genome Sequence of a Deep-Sea Yeast, Naganishia (Cryptococcus) liquefaciens strain N6.</title>
        <authorList>
            <person name="Han Y.W."/>
            <person name="Kajitani R."/>
            <person name="Morimoto H."/>
            <person name="Parhat M."/>
            <person name="Tsubouchi H."/>
            <person name="Bakenova O."/>
            <person name="Ogata M."/>
            <person name="Argunhan B."/>
            <person name="Aoki R."/>
            <person name="Kajiwara S."/>
            <person name="Itoh T."/>
            <person name="Iwasaki H."/>
        </authorList>
    </citation>
    <scope>NUCLEOTIDE SEQUENCE</scope>
    <source>
        <strain evidence="19">N6</strain>
    </source>
</reference>
<dbReference type="GO" id="GO:0098552">
    <property type="term" value="C:side of membrane"/>
    <property type="evidence" value="ECO:0007669"/>
    <property type="project" value="UniProtKB-KW"/>
</dbReference>
<evidence type="ECO:0000256" key="8">
    <source>
        <dbReference type="ARBA" id="ARBA00023180"/>
    </source>
</evidence>
<keyword evidence="5 17" id="KW-0732">Signal</keyword>
<dbReference type="GO" id="GO:0000272">
    <property type="term" value="P:polysaccharide catabolic process"/>
    <property type="evidence" value="ECO:0007669"/>
    <property type="project" value="UniProtKB-KW"/>
</dbReference>
<keyword evidence="8" id="KW-0325">Glycoprotein</keyword>